<dbReference type="PANTHER" id="PTHR21310">
    <property type="entry name" value="AMINOGLYCOSIDE PHOSPHOTRANSFERASE-RELATED-RELATED"/>
    <property type="match status" value="1"/>
</dbReference>
<gene>
    <name evidence="2" type="ORF">EIP91_009000</name>
</gene>
<dbReference type="InterPro" id="IPR011009">
    <property type="entry name" value="Kinase-like_dom_sf"/>
</dbReference>
<dbReference type="SUPFAM" id="SSF56112">
    <property type="entry name" value="Protein kinase-like (PK-like)"/>
    <property type="match status" value="1"/>
</dbReference>
<sequence length="460" mass="51599">MHDEAPRTPHENLIGNYTATQIRVADGGRYDSFYARFFSPLLCRFKLGLYTLLTYPSAHACEFSTRFFRLGIPLVFKRTDRLISTEADALQFLNGVVPHLPIPKLVDTFQLDGATYTVMTRLPGCDLEKSAESSPEAMEMISQDVIGILDELWRIPRPSHLPLGAMLSASGHGLPHPKSFREVIAGPYDDARLLYESMGVTTSDLDSETLDTITNDPMVFVHTDLRMQNVLVHKGRVSGIIDWEDAGWLPRHWLLHILRRPRPGCRGIWRTQTALVSNMSQYLNRPRITLTPNSVYVYTVPIMGSNAFHWCLVYVSEDGTCSSHQWVQDTKASAFSIAKDGIEHYHFDWLANGSSAPSYDGQSPVLAYFRVMNPAPKPQAFMEACKHTFAGQSRSTVDANRAAQITCRTWITKVLGTWMSEAQALEIENTVTTMSRAANNKFASSYLSGQAFQTEAHDIL</sequence>
<name>A0A4R0R7T0_9APHY</name>
<dbReference type="InterPro" id="IPR002575">
    <property type="entry name" value="Aminoglycoside_PTrfase"/>
</dbReference>
<dbReference type="EMBL" id="RWJN01000501">
    <property type="protein sequence ID" value="TCD61135.1"/>
    <property type="molecule type" value="Genomic_DNA"/>
</dbReference>
<dbReference type="OrthoDB" id="2906425at2759"/>
<evidence type="ECO:0000259" key="1">
    <source>
        <dbReference type="Pfam" id="PF01636"/>
    </source>
</evidence>
<dbReference type="PANTHER" id="PTHR21310:SF15">
    <property type="entry name" value="AMINOGLYCOSIDE PHOSPHOTRANSFERASE DOMAIN-CONTAINING PROTEIN"/>
    <property type="match status" value="1"/>
</dbReference>
<dbReference type="AlphaFoldDB" id="A0A4R0R7T0"/>
<evidence type="ECO:0000313" key="3">
    <source>
        <dbReference type="Proteomes" id="UP000292702"/>
    </source>
</evidence>
<dbReference type="Pfam" id="PF01636">
    <property type="entry name" value="APH"/>
    <property type="match status" value="1"/>
</dbReference>
<dbReference type="Gene3D" id="3.90.1200.10">
    <property type="match status" value="1"/>
</dbReference>
<accession>A0A4R0R7T0</accession>
<dbReference type="STRING" id="92696.A0A4R0R7T0"/>
<keyword evidence="3" id="KW-1185">Reference proteome</keyword>
<proteinExistence type="predicted"/>
<protein>
    <recommendedName>
        <fullName evidence="1">Aminoglycoside phosphotransferase domain-containing protein</fullName>
    </recommendedName>
</protein>
<organism evidence="2 3">
    <name type="scientific">Steccherinum ochraceum</name>
    <dbReference type="NCBI Taxonomy" id="92696"/>
    <lineage>
        <taxon>Eukaryota</taxon>
        <taxon>Fungi</taxon>
        <taxon>Dikarya</taxon>
        <taxon>Basidiomycota</taxon>
        <taxon>Agaricomycotina</taxon>
        <taxon>Agaricomycetes</taxon>
        <taxon>Polyporales</taxon>
        <taxon>Steccherinaceae</taxon>
        <taxon>Steccherinum</taxon>
    </lineage>
</organism>
<dbReference type="Proteomes" id="UP000292702">
    <property type="component" value="Unassembled WGS sequence"/>
</dbReference>
<feature type="domain" description="Aminoglycoside phosphotransferase" evidence="1">
    <location>
        <begin position="78"/>
        <end position="252"/>
    </location>
</feature>
<dbReference type="CDD" id="cd05120">
    <property type="entry name" value="APH_ChoK_like"/>
    <property type="match status" value="1"/>
</dbReference>
<reference evidence="2 3" key="1">
    <citation type="submission" date="2018-11" db="EMBL/GenBank/DDBJ databases">
        <title>Genome assembly of Steccherinum ochraceum LE-BIN_3174, the white-rot fungus of the Steccherinaceae family (The Residual Polyporoid clade, Polyporales, Basidiomycota).</title>
        <authorList>
            <person name="Fedorova T.V."/>
            <person name="Glazunova O.A."/>
            <person name="Landesman E.O."/>
            <person name="Moiseenko K.V."/>
            <person name="Psurtseva N.V."/>
            <person name="Savinova O.S."/>
            <person name="Shakhova N.V."/>
            <person name="Tyazhelova T.V."/>
            <person name="Vasina D.V."/>
        </authorList>
    </citation>
    <scope>NUCLEOTIDE SEQUENCE [LARGE SCALE GENOMIC DNA]</scope>
    <source>
        <strain evidence="2 3">LE-BIN_3174</strain>
    </source>
</reference>
<comment type="caution">
    <text evidence="2">The sequence shown here is derived from an EMBL/GenBank/DDBJ whole genome shotgun (WGS) entry which is preliminary data.</text>
</comment>
<evidence type="ECO:0000313" key="2">
    <source>
        <dbReference type="EMBL" id="TCD61135.1"/>
    </source>
</evidence>
<dbReference type="InterPro" id="IPR051678">
    <property type="entry name" value="AGP_Transferase"/>
</dbReference>